<keyword evidence="1" id="KW-0472">Membrane</keyword>
<dbReference type="EMBL" id="CP012836">
    <property type="protein sequence ID" value="AMQ57820.1"/>
    <property type="molecule type" value="Genomic_DNA"/>
</dbReference>
<gene>
    <name evidence="2" type="ORF">AO498_15300</name>
</gene>
<dbReference type="PATRIC" id="fig|1727163.4.peg.3214"/>
<dbReference type="Proteomes" id="UP000073816">
    <property type="component" value="Chromosome"/>
</dbReference>
<evidence type="ECO:0000313" key="3">
    <source>
        <dbReference type="Proteomes" id="UP000073816"/>
    </source>
</evidence>
<reference evidence="2 3" key="2">
    <citation type="journal article" date="2016" name="Genome Announc.">
        <title>Complete Genome Sequence of Algoriphagus sp. Strain M8-2, Isolated from a Brackish Lake.</title>
        <authorList>
            <person name="Muraguchi Y."/>
            <person name="Kushimoto K."/>
            <person name="Ohtsubo Y."/>
            <person name="Suzuki T."/>
            <person name="Dohra H."/>
            <person name="Kimbara K."/>
            <person name="Shintani M."/>
        </authorList>
    </citation>
    <scope>NUCLEOTIDE SEQUENCE [LARGE SCALE GENOMIC DNA]</scope>
    <source>
        <strain evidence="2 3">M8-2</strain>
    </source>
</reference>
<feature type="transmembrane region" description="Helical" evidence="1">
    <location>
        <begin position="21"/>
        <end position="44"/>
    </location>
</feature>
<dbReference type="KEGG" id="alm:AO498_15300"/>
<name>A0A142ERR5_9BACT</name>
<dbReference type="AlphaFoldDB" id="A0A142ERR5"/>
<evidence type="ECO:0000256" key="1">
    <source>
        <dbReference type="SAM" id="Phobius"/>
    </source>
</evidence>
<sequence length="75" mass="9022">MTPAKVLMEPNFSNMNTRPQRGVFLTILAIYLFEIQCFMIQIYLFFLFRILINNLIFDSFIYVTDFQLKKKQTKT</sequence>
<dbReference type="STRING" id="1727163.AO498_15300"/>
<keyword evidence="1" id="KW-0812">Transmembrane</keyword>
<organism evidence="2 3">
    <name type="scientific">Algoriphagus sanaruensis</name>
    <dbReference type="NCBI Taxonomy" id="1727163"/>
    <lineage>
        <taxon>Bacteria</taxon>
        <taxon>Pseudomonadati</taxon>
        <taxon>Bacteroidota</taxon>
        <taxon>Cytophagia</taxon>
        <taxon>Cytophagales</taxon>
        <taxon>Cyclobacteriaceae</taxon>
        <taxon>Algoriphagus</taxon>
    </lineage>
</organism>
<protein>
    <submittedName>
        <fullName evidence="2">Uncharacterized protein</fullName>
    </submittedName>
</protein>
<evidence type="ECO:0000313" key="2">
    <source>
        <dbReference type="EMBL" id="AMQ57820.1"/>
    </source>
</evidence>
<reference evidence="3" key="1">
    <citation type="submission" date="2015-09" db="EMBL/GenBank/DDBJ databases">
        <title>Complete sequence of Algoriphagus sp. M8-2.</title>
        <authorList>
            <person name="Shintani M."/>
        </authorList>
    </citation>
    <scope>NUCLEOTIDE SEQUENCE [LARGE SCALE GENOMIC DNA]</scope>
    <source>
        <strain evidence="3">M8-2</strain>
    </source>
</reference>
<proteinExistence type="predicted"/>
<keyword evidence="3" id="KW-1185">Reference proteome</keyword>
<keyword evidence="1" id="KW-1133">Transmembrane helix</keyword>
<accession>A0A142ERR5</accession>